<dbReference type="EMBL" id="RGGN01000007">
    <property type="protein sequence ID" value="NCU62574.1"/>
    <property type="molecule type" value="Genomic_DNA"/>
</dbReference>
<comment type="cofactor">
    <cofactor evidence="1">
        <name>Mg(2+)</name>
        <dbReference type="ChEBI" id="CHEBI:18420"/>
    </cofactor>
</comment>
<accession>A0A845S9A6</accession>
<dbReference type="PANTHER" id="PTHR12001:SF69">
    <property type="entry name" value="ALL TRANS-POLYPRENYL-DIPHOSPHATE SYNTHASE PDSS1"/>
    <property type="match status" value="1"/>
</dbReference>
<dbReference type="SFLD" id="SFLDS00005">
    <property type="entry name" value="Isoprenoid_Synthase_Type_I"/>
    <property type="match status" value="1"/>
</dbReference>
<dbReference type="GO" id="GO:0008299">
    <property type="term" value="P:isoprenoid biosynthetic process"/>
    <property type="evidence" value="ECO:0007669"/>
    <property type="project" value="InterPro"/>
</dbReference>
<evidence type="ECO:0000313" key="9">
    <source>
        <dbReference type="Proteomes" id="UP000572953"/>
    </source>
</evidence>
<keyword evidence="5" id="KW-0460">Magnesium</keyword>
<evidence type="ECO:0000256" key="3">
    <source>
        <dbReference type="ARBA" id="ARBA00022679"/>
    </source>
</evidence>
<dbReference type="AlphaFoldDB" id="A0A845S9A6"/>
<evidence type="ECO:0000256" key="4">
    <source>
        <dbReference type="ARBA" id="ARBA00022723"/>
    </source>
</evidence>
<sequence>MKNNIVQLEKFQKKTPYDSLKEIFNSDLDKVDEFTKLKLSSEVDLIGKMALYQLSSGGKRLRSILTLASSKISEYKGEHNIHLAACVELIHSATLLHDDVIDNSSVRRGKKTSNVIWGNQPSILVGDYFLSRCFEIMVDVGSLEVLKLLSNISAEIAQGEVLQLQHKNEVDITEQVYLNIVTQKTASLFGAAMKVGGCLANKSENEKKALQSYGVNLGIVFQISDDILDYNSTKAFGKNIGNDFYEGKITLPIIILFQKSNETEREEIKKYFTQETRTEEELNKVLLLMQKYEVITICKKRAEHFSNVSSDSLNIFKESNIRKNLQELSFYLINRTN</sequence>
<dbReference type="InterPro" id="IPR008949">
    <property type="entry name" value="Isoprenoid_synthase_dom_sf"/>
</dbReference>
<protein>
    <submittedName>
        <fullName evidence="8">Polyprenyl synthetase family protein</fullName>
    </submittedName>
</protein>
<dbReference type="PROSITE" id="PS00444">
    <property type="entry name" value="POLYPRENYL_SYNTHASE_2"/>
    <property type="match status" value="1"/>
</dbReference>
<evidence type="ECO:0000313" key="7">
    <source>
        <dbReference type="EMBL" id="NBN87667.1"/>
    </source>
</evidence>
<dbReference type="EMBL" id="RGET01000007">
    <property type="protein sequence ID" value="NBN87667.1"/>
    <property type="molecule type" value="Genomic_DNA"/>
</dbReference>
<dbReference type="Gene3D" id="1.10.600.10">
    <property type="entry name" value="Farnesyl Diphosphate Synthase"/>
    <property type="match status" value="1"/>
</dbReference>
<name>A0A845S9A6_9PROT</name>
<dbReference type="PROSITE" id="PS00723">
    <property type="entry name" value="POLYPRENYL_SYNTHASE_1"/>
    <property type="match status" value="1"/>
</dbReference>
<dbReference type="InterPro" id="IPR000092">
    <property type="entry name" value="Polyprenyl_synt"/>
</dbReference>
<evidence type="ECO:0000256" key="6">
    <source>
        <dbReference type="RuleBase" id="RU004466"/>
    </source>
</evidence>
<keyword evidence="3 6" id="KW-0808">Transferase</keyword>
<dbReference type="Pfam" id="PF00348">
    <property type="entry name" value="polyprenyl_synt"/>
    <property type="match status" value="1"/>
</dbReference>
<keyword evidence="4" id="KW-0479">Metal-binding</keyword>
<dbReference type="CDD" id="cd00685">
    <property type="entry name" value="Trans_IPPS_HT"/>
    <property type="match status" value="1"/>
</dbReference>
<proteinExistence type="inferred from homology"/>
<comment type="caution">
    <text evidence="8">The sequence shown here is derived from an EMBL/GenBank/DDBJ whole genome shotgun (WGS) entry which is preliminary data.</text>
</comment>
<gene>
    <name evidence="7" type="ORF">EBV32_01040</name>
    <name evidence="8" type="ORF">EBV78_00530</name>
</gene>
<dbReference type="GO" id="GO:0046872">
    <property type="term" value="F:metal ion binding"/>
    <property type="evidence" value="ECO:0007669"/>
    <property type="project" value="UniProtKB-KW"/>
</dbReference>
<organism evidence="8 9">
    <name type="scientific">Candidatus Fonsibacter lacus</name>
    <dbReference type="NCBI Taxonomy" id="2576439"/>
    <lineage>
        <taxon>Bacteria</taxon>
        <taxon>Pseudomonadati</taxon>
        <taxon>Pseudomonadota</taxon>
        <taxon>Alphaproteobacteria</taxon>
        <taxon>Candidatus Pelagibacterales</taxon>
        <taxon>Candidatus Pelagibacterales incertae sedis</taxon>
        <taxon>Candidatus Fonsibacter</taxon>
    </lineage>
</organism>
<evidence type="ECO:0000256" key="5">
    <source>
        <dbReference type="ARBA" id="ARBA00022842"/>
    </source>
</evidence>
<evidence type="ECO:0000256" key="1">
    <source>
        <dbReference type="ARBA" id="ARBA00001946"/>
    </source>
</evidence>
<dbReference type="InterPro" id="IPR033749">
    <property type="entry name" value="Polyprenyl_synt_CS"/>
</dbReference>
<dbReference type="PANTHER" id="PTHR12001">
    <property type="entry name" value="GERANYLGERANYL PYROPHOSPHATE SYNTHASE"/>
    <property type="match status" value="1"/>
</dbReference>
<evidence type="ECO:0000256" key="2">
    <source>
        <dbReference type="ARBA" id="ARBA00006706"/>
    </source>
</evidence>
<reference evidence="8 9" key="1">
    <citation type="submission" date="2018-10" db="EMBL/GenBank/DDBJ databases">
        <title>Iterative Subtractive Binning of Freshwater Chronoseries Metagenomes Recovers Nearly Complete Genomes from over Four Hundred Novel Species.</title>
        <authorList>
            <person name="Rodriguez-R L.M."/>
            <person name="Tsementzi D."/>
            <person name="Luo C."/>
            <person name="Konstantinidis K.T."/>
        </authorList>
    </citation>
    <scope>NUCLEOTIDE SEQUENCE [LARGE SCALE GENOMIC DNA]</scope>
    <source>
        <strain evidence="8">WB7_2B_003</strain>
        <strain evidence="7">WB7_6_001</strain>
    </source>
</reference>
<comment type="similarity">
    <text evidence="2 6">Belongs to the FPP/GGPP synthase family.</text>
</comment>
<dbReference type="GO" id="GO:0004659">
    <property type="term" value="F:prenyltransferase activity"/>
    <property type="evidence" value="ECO:0007669"/>
    <property type="project" value="InterPro"/>
</dbReference>
<dbReference type="Proteomes" id="UP000713222">
    <property type="component" value="Unassembled WGS sequence"/>
</dbReference>
<dbReference type="SUPFAM" id="SSF48576">
    <property type="entry name" value="Terpenoid synthases"/>
    <property type="match status" value="1"/>
</dbReference>
<evidence type="ECO:0000313" key="8">
    <source>
        <dbReference type="EMBL" id="NCU62574.1"/>
    </source>
</evidence>
<dbReference type="Proteomes" id="UP000572953">
    <property type="component" value="Unassembled WGS sequence"/>
</dbReference>